<dbReference type="Proteomes" id="UP000321617">
    <property type="component" value="Unassembled WGS sequence"/>
</dbReference>
<comment type="caution">
    <text evidence="2">The sequence shown here is derived from an EMBL/GenBank/DDBJ whole genome shotgun (WGS) entry which is preliminary data.</text>
</comment>
<proteinExistence type="predicted"/>
<accession>A0A562VGZ9</accession>
<feature type="signal peptide" evidence="1">
    <location>
        <begin position="1"/>
        <end position="27"/>
    </location>
</feature>
<sequence length="172" mass="18820">MYRRFHHALWTVLAAVVTVAVPATAHAAPVKLTHAEAVEMFRAHDIAIWSSDGCSDRHNPRCTSFAQINLDTVRGAVTLTEYSGCALTVTGGTETGHGPSGLHTHWDGWKLDMSLTTCLATYIDRNFAYIGGDRWKSPAGNVYYREPDHWDVLYYNCGGCDDTESAVRGTGG</sequence>
<dbReference type="OrthoDB" id="3533852at2"/>
<dbReference type="EMBL" id="VLLL01000001">
    <property type="protein sequence ID" value="TWJ17159.1"/>
    <property type="molecule type" value="Genomic_DNA"/>
</dbReference>
<organism evidence="2 3">
    <name type="scientific">Stackebrandtia albiflava</name>
    <dbReference type="NCBI Taxonomy" id="406432"/>
    <lineage>
        <taxon>Bacteria</taxon>
        <taxon>Bacillati</taxon>
        <taxon>Actinomycetota</taxon>
        <taxon>Actinomycetes</taxon>
        <taxon>Glycomycetales</taxon>
        <taxon>Glycomycetaceae</taxon>
        <taxon>Stackebrandtia</taxon>
    </lineage>
</organism>
<evidence type="ECO:0000313" key="2">
    <source>
        <dbReference type="EMBL" id="TWJ17159.1"/>
    </source>
</evidence>
<name>A0A562VGZ9_9ACTN</name>
<evidence type="ECO:0000256" key="1">
    <source>
        <dbReference type="SAM" id="SignalP"/>
    </source>
</evidence>
<evidence type="ECO:0008006" key="4">
    <source>
        <dbReference type="Google" id="ProtNLM"/>
    </source>
</evidence>
<dbReference type="RefSeq" id="WP_147131287.1">
    <property type="nucleotide sequence ID" value="NZ_BAABIJ010000009.1"/>
</dbReference>
<reference evidence="2 3" key="1">
    <citation type="journal article" date="2013" name="Stand. Genomic Sci.">
        <title>Genomic Encyclopedia of Type Strains, Phase I: The one thousand microbial genomes (KMG-I) project.</title>
        <authorList>
            <person name="Kyrpides N.C."/>
            <person name="Woyke T."/>
            <person name="Eisen J.A."/>
            <person name="Garrity G."/>
            <person name="Lilburn T.G."/>
            <person name="Beck B.J."/>
            <person name="Whitman W.B."/>
            <person name="Hugenholtz P."/>
            <person name="Klenk H.P."/>
        </authorList>
    </citation>
    <scope>NUCLEOTIDE SEQUENCE [LARGE SCALE GENOMIC DNA]</scope>
    <source>
        <strain evidence="2 3">DSM 45044</strain>
    </source>
</reference>
<keyword evidence="3" id="KW-1185">Reference proteome</keyword>
<feature type="chain" id="PRO_5021880310" description="D-alanyl-D-alanine carboxypeptidase-like protein" evidence="1">
    <location>
        <begin position="28"/>
        <end position="172"/>
    </location>
</feature>
<dbReference type="AlphaFoldDB" id="A0A562VGZ9"/>
<gene>
    <name evidence="2" type="ORF">LX16_0075</name>
</gene>
<protein>
    <recommendedName>
        <fullName evidence="4">D-alanyl-D-alanine carboxypeptidase-like protein</fullName>
    </recommendedName>
</protein>
<keyword evidence="1" id="KW-0732">Signal</keyword>
<evidence type="ECO:0000313" key="3">
    <source>
        <dbReference type="Proteomes" id="UP000321617"/>
    </source>
</evidence>